<protein>
    <submittedName>
        <fullName evidence="2">Uncharacterized protein</fullName>
    </submittedName>
</protein>
<dbReference type="Proteomes" id="UP000242715">
    <property type="component" value="Unassembled WGS sequence"/>
</dbReference>
<sequence length="67" mass="7421">MEIDEIGDKRYKCKLFTDEGREVANCFFGEGDREKLRFHSGGTGRVHGGVFIASAFSLFIASAFSIV</sequence>
<dbReference type="EMBL" id="DF973903">
    <property type="protein sequence ID" value="GAU42181.1"/>
    <property type="molecule type" value="Genomic_DNA"/>
</dbReference>
<evidence type="ECO:0000256" key="1">
    <source>
        <dbReference type="SAM" id="Phobius"/>
    </source>
</evidence>
<accession>A0A2Z6NEF9</accession>
<evidence type="ECO:0000313" key="2">
    <source>
        <dbReference type="EMBL" id="GAU42181.1"/>
    </source>
</evidence>
<organism evidence="2 3">
    <name type="scientific">Trifolium subterraneum</name>
    <name type="common">Subterranean clover</name>
    <dbReference type="NCBI Taxonomy" id="3900"/>
    <lineage>
        <taxon>Eukaryota</taxon>
        <taxon>Viridiplantae</taxon>
        <taxon>Streptophyta</taxon>
        <taxon>Embryophyta</taxon>
        <taxon>Tracheophyta</taxon>
        <taxon>Spermatophyta</taxon>
        <taxon>Magnoliopsida</taxon>
        <taxon>eudicotyledons</taxon>
        <taxon>Gunneridae</taxon>
        <taxon>Pentapetalae</taxon>
        <taxon>rosids</taxon>
        <taxon>fabids</taxon>
        <taxon>Fabales</taxon>
        <taxon>Fabaceae</taxon>
        <taxon>Papilionoideae</taxon>
        <taxon>50 kb inversion clade</taxon>
        <taxon>NPAAA clade</taxon>
        <taxon>Hologalegina</taxon>
        <taxon>IRL clade</taxon>
        <taxon>Trifolieae</taxon>
        <taxon>Trifolium</taxon>
    </lineage>
</organism>
<dbReference type="AlphaFoldDB" id="A0A2Z6NEF9"/>
<keyword evidence="1" id="KW-0812">Transmembrane</keyword>
<name>A0A2Z6NEF9_TRISU</name>
<gene>
    <name evidence="2" type="ORF">TSUD_305260</name>
</gene>
<reference evidence="3" key="1">
    <citation type="journal article" date="2017" name="Front. Plant Sci.">
        <title>Climate Clever Clovers: New Paradigm to Reduce the Environmental Footprint of Ruminants by Breeding Low Methanogenic Forages Utilizing Haplotype Variation.</title>
        <authorList>
            <person name="Kaur P."/>
            <person name="Appels R."/>
            <person name="Bayer P.E."/>
            <person name="Keeble-Gagnere G."/>
            <person name="Wang J."/>
            <person name="Hirakawa H."/>
            <person name="Shirasawa K."/>
            <person name="Vercoe P."/>
            <person name="Stefanova K."/>
            <person name="Durmic Z."/>
            <person name="Nichols P."/>
            <person name="Revell C."/>
            <person name="Isobe S.N."/>
            <person name="Edwards D."/>
            <person name="Erskine W."/>
        </authorList>
    </citation>
    <scope>NUCLEOTIDE SEQUENCE [LARGE SCALE GENOMIC DNA]</scope>
    <source>
        <strain evidence="3">cv. Daliak</strain>
    </source>
</reference>
<proteinExistence type="predicted"/>
<keyword evidence="3" id="KW-1185">Reference proteome</keyword>
<keyword evidence="1" id="KW-1133">Transmembrane helix</keyword>
<evidence type="ECO:0000313" key="3">
    <source>
        <dbReference type="Proteomes" id="UP000242715"/>
    </source>
</evidence>
<feature type="transmembrane region" description="Helical" evidence="1">
    <location>
        <begin position="46"/>
        <end position="66"/>
    </location>
</feature>
<keyword evidence="1" id="KW-0472">Membrane</keyword>